<feature type="transmembrane region" description="Helical" evidence="8">
    <location>
        <begin position="210"/>
        <end position="231"/>
    </location>
</feature>
<gene>
    <name evidence="9" type="ORF">EY643_13275</name>
</gene>
<feature type="transmembrane region" description="Helical" evidence="8">
    <location>
        <begin position="117"/>
        <end position="138"/>
    </location>
</feature>
<dbReference type="KEGG" id="halc:EY643_13275"/>
<keyword evidence="10" id="KW-1185">Reference proteome</keyword>
<evidence type="ECO:0000313" key="10">
    <source>
        <dbReference type="Proteomes" id="UP000326287"/>
    </source>
</evidence>
<evidence type="ECO:0000256" key="8">
    <source>
        <dbReference type="RuleBase" id="RU363041"/>
    </source>
</evidence>
<evidence type="ECO:0000256" key="6">
    <source>
        <dbReference type="ARBA" id="ARBA00022989"/>
    </source>
</evidence>
<evidence type="ECO:0000256" key="2">
    <source>
        <dbReference type="ARBA" id="ARBA00009142"/>
    </source>
</evidence>
<dbReference type="Pfam" id="PF01925">
    <property type="entry name" value="TauE"/>
    <property type="match status" value="1"/>
</dbReference>
<dbReference type="AlphaFoldDB" id="A0A5P9NRA6"/>
<evidence type="ECO:0000256" key="7">
    <source>
        <dbReference type="ARBA" id="ARBA00023136"/>
    </source>
</evidence>
<keyword evidence="3" id="KW-0813">Transport</keyword>
<dbReference type="InterPro" id="IPR002781">
    <property type="entry name" value="TM_pro_TauE-like"/>
</dbReference>
<protein>
    <recommendedName>
        <fullName evidence="8">Probable membrane transporter protein</fullName>
    </recommendedName>
</protein>
<reference evidence="9 10" key="1">
    <citation type="submission" date="2019-02" db="EMBL/GenBank/DDBJ databases">
        <authorList>
            <person name="Li S.-H."/>
        </authorList>
    </citation>
    <scope>NUCLEOTIDE SEQUENCE [LARGE SCALE GENOMIC DNA]</scope>
    <source>
        <strain evidence="9 10">IMCC14385</strain>
    </source>
</reference>
<accession>A0A5P9NRA6</accession>
<keyword evidence="5 8" id="KW-0812">Transmembrane</keyword>
<dbReference type="OrthoDB" id="6197550at2"/>
<feature type="transmembrane region" description="Helical" evidence="8">
    <location>
        <begin position="179"/>
        <end position="198"/>
    </location>
</feature>
<evidence type="ECO:0000256" key="1">
    <source>
        <dbReference type="ARBA" id="ARBA00004651"/>
    </source>
</evidence>
<sequence>MPVAFVTSAIAGVMGLGGGMLLIAAMPGLLPAQAIIPVHAFTQLASNASRAAFGWRDIAWSIVPAFALGAIAGAWGGGEIYGQIDLFWLPAIIGVLILLITWVPLPQVPGGGQLALAVLGFYQTGLGMLAGATGPLGASLLLRRNQERDWVVVNTALYMSLNHAIRLAAFAMLGFSFGPWWPLMLAMAAAVIAGSWVGTRMRGLIPQRNFAPLFKTLVSVLALRMIAMPFFS</sequence>
<dbReference type="PANTHER" id="PTHR30269">
    <property type="entry name" value="TRANSMEMBRANE PROTEIN YFCA"/>
    <property type="match status" value="1"/>
</dbReference>
<comment type="subcellular location">
    <subcellularLocation>
        <location evidence="1 8">Cell membrane</location>
        <topology evidence="1 8">Multi-pass membrane protein</topology>
    </subcellularLocation>
</comment>
<keyword evidence="4 8" id="KW-1003">Cell membrane</keyword>
<dbReference type="Proteomes" id="UP000326287">
    <property type="component" value="Chromosome"/>
</dbReference>
<name>A0A5P9NRA6_9GAMM</name>
<dbReference type="PANTHER" id="PTHR30269:SF37">
    <property type="entry name" value="MEMBRANE TRANSPORTER PROTEIN"/>
    <property type="match status" value="1"/>
</dbReference>
<keyword evidence="7 8" id="KW-0472">Membrane</keyword>
<dbReference type="GO" id="GO:0005886">
    <property type="term" value="C:plasma membrane"/>
    <property type="evidence" value="ECO:0007669"/>
    <property type="project" value="UniProtKB-SubCell"/>
</dbReference>
<proteinExistence type="inferred from homology"/>
<feature type="transmembrane region" description="Helical" evidence="8">
    <location>
        <begin position="58"/>
        <end position="75"/>
    </location>
</feature>
<keyword evidence="6 8" id="KW-1133">Transmembrane helix</keyword>
<evidence type="ECO:0000256" key="4">
    <source>
        <dbReference type="ARBA" id="ARBA00022475"/>
    </source>
</evidence>
<evidence type="ECO:0000256" key="3">
    <source>
        <dbReference type="ARBA" id="ARBA00022448"/>
    </source>
</evidence>
<evidence type="ECO:0000256" key="5">
    <source>
        <dbReference type="ARBA" id="ARBA00022692"/>
    </source>
</evidence>
<feature type="transmembrane region" description="Helical" evidence="8">
    <location>
        <begin position="150"/>
        <end position="173"/>
    </location>
</feature>
<evidence type="ECO:0000313" key="9">
    <source>
        <dbReference type="EMBL" id="QFU77894.1"/>
    </source>
</evidence>
<dbReference type="InterPro" id="IPR052017">
    <property type="entry name" value="TSUP"/>
</dbReference>
<organism evidence="9 10">
    <name type="scientific">Halioglobus maricola</name>
    <dbReference type="NCBI Taxonomy" id="2601894"/>
    <lineage>
        <taxon>Bacteria</taxon>
        <taxon>Pseudomonadati</taxon>
        <taxon>Pseudomonadota</taxon>
        <taxon>Gammaproteobacteria</taxon>
        <taxon>Cellvibrionales</taxon>
        <taxon>Halieaceae</taxon>
        <taxon>Halioglobus</taxon>
    </lineage>
</organism>
<feature type="transmembrane region" description="Helical" evidence="8">
    <location>
        <begin position="87"/>
        <end position="105"/>
    </location>
</feature>
<dbReference type="EMBL" id="CP036422">
    <property type="protein sequence ID" value="QFU77894.1"/>
    <property type="molecule type" value="Genomic_DNA"/>
</dbReference>
<comment type="similarity">
    <text evidence="2 8">Belongs to the 4-toluene sulfonate uptake permease (TSUP) (TC 2.A.102) family.</text>
</comment>